<dbReference type="SUPFAM" id="SSF51261">
    <property type="entry name" value="Duplicated hybrid motif"/>
    <property type="match status" value="1"/>
</dbReference>
<reference evidence="4" key="1">
    <citation type="submission" date="2022-09" db="EMBL/GenBank/DDBJ databases">
        <title>Complete Genomes of Fervidibacillus albus and Fervidibacillus halotolerans isolated from tidal flat sediments.</title>
        <authorList>
            <person name="Kwon K.K."/>
            <person name="Yang S.-H."/>
            <person name="Park M.J."/>
            <person name="Oh H.-M."/>
        </authorList>
    </citation>
    <scope>NUCLEOTIDE SEQUENCE</scope>
    <source>
        <strain evidence="4">MEBiC13591</strain>
    </source>
</reference>
<dbReference type="InterPro" id="IPR050570">
    <property type="entry name" value="Cell_wall_metabolism_enzyme"/>
</dbReference>
<dbReference type="Pfam" id="PF01551">
    <property type="entry name" value="Peptidase_M23"/>
    <property type="match status" value="1"/>
</dbReference>
<name>A0A9E8LTV8_9BACI</name>
<dbReference type="Pfam" id="PF07501">
    <property type="entry name" value="G5"/>
    <property type="match status" value="1"/>
</dbReference>
<dbReference type="Gene3D" id="3.10.350.10">
    <property type="entry name" value="LysM domain"/>
    <property type="match status" value="1"/>
</dbReference>
<gene>
    <name evidence="4" type="ORF">OE104_13650</name>
</gene>
<evidence type="ECO:0000256" key="1">
    <source>
        <dbReference type="ARBA" id="ARBA00022729"/>
    </source>
</evidence>
<dbReference type="RefSeq" id="WP_275417334.1">
    <property type="nucleotide sequence ID" value="NZ_CP106878.1"/>
</dbReference>
<dbReference type="Gene3D" id="2.20.230.10">
    <property type="entry name" value="Resuscitation-promoting factor rpfb"/>
    <property type="match status" value="1"/>
</dbReference>
<evidence type="ECO:0000259" key="2">
    <source>
        <dbReference type="PROSITE" id="PS51109"/>
    </source>
</evidence>
<dbReference type="InterPro" id="IPR036779">
    <property type="entry name" value="LysM_dom_sf"/>
</dbReference>
<dbReference type="PROSITE" id="PS51782">
    <property type="entry name" value="LYSM"/>
    <property type="match status" value="1"/>
</dbReference>
<protein>
    <submittedName>
        <fullName evidence="4">M23 family metallopeptidase</fullName>
    </submittedName>
</protein>
<dbReference type="EMBL" id="CP106878">
    <property type="protein sequence ID" value="WAA09553.1"/>
    <property type="molecule type" value="Genomic_DNA"/>
</dbReference>
<dbReference type="PANTHER" id="PTHR21666:SF270">
    <property type="entry name" value="MUREIN HYDROLASE ACTIVATOR ENVC"/>
    <property type="match status" value="1"/>
</dbReference>
<dbReference type="PANTHER" id="PTHR21666">
    <property type="entry name" value="PEPTIDASE-RELATED"/>
    <property type="match status" value="1"/>
</dbReference>
<proteinExistence type="predicted"/>
<dbReference type="Gene3D" id="2.70.70.10">
    <property type="entry name" value="Glucose Permease (Domain IIA)"/>
    <property type="match status" value="1"/>
</dbReference>
<evidence type="ECO:0000313" key="5">
    <source>
        <dbReference type="Proteomes" id="UP001164718"/>
    </source>
</evidence>
<dbReference type="GO" id="GO:0004222">
    <property type="term" value="F:metalloendopeptidase activity"/>
    <property type="evidence" value="ECO:0007669"/>
    <property type="project" value="TreeGrafter"/>
</dbReference>
<evidence type="ECO:0000259" key="3">
    <source>
        <dbReference type="PROSITE" id="PS51782"/>
    </source>
</evidence>
<feature type="domain" description="G5" evidence="2">
    <location>
        <begin position="282"/>
        <end position="362"/>
    </location>
</feature>
<dbReference type="Proteomes" id="UP001164718">
    <property type="component" value="Chromosome"/>
</dbReference>
<dbReference type="Pfam" id="PF01476">
    <property type="entry name" value="LysM"/>
    <property type="match status" value="1"/>
</dbReference>
<feature type="domain" description="LysM" evidence="3">
    <location>
        <begin position="230"/>
        <end position="275"/>
    </location>
</feature>
<dbReference type="CDD" id="cd00118">
    <property type="entry name" value="LysM"/>
    <property type="match status" value="1"/>
</dbReference>
<dbReference type="InterPro" id="IPR011098">
    <property type="entry name" value="G5_dom"/>
</dbReference>
<dbReference type="SMART" id="SM00257">
    <property type="entry name" value="LysM"/>
    <property type="match status" value="1"/>
</dbReference>
<accession>A0A9E8LTV8</accession>
<dbReference type="InterPro" id="IPR016047">
    <property type="entry name" value="M23ase_b-sheet_dom"/>
</dbReference>
<organism evidence="4 5">
    <name type="scientific">Fervidibacillus albus</name>
    <dbReference type="NCBI Taxonomy" id="2980026"/>
    <lineage>
        <taxon>Bacteria</taxon>
        <taxon>Bacillati</taxon>
        <taxon>Bacillota</taxon>
        <taxon>Bacilli</taxon>
        <taxon>Bacillales</taxon>
        <taxon>Bacillaceae</taxon>
        <taxon>Fervidibacillus</taxon>
    </lineage>
</organism>
<dbReference type="KEGG" id="faf:OE104_13650"/>
<dbReference type="SUPFAM" id="SSF54106">
    <property type="entry name" value="LysM domain"/>
    <property type="match status" value="1"/>
</dbReference>
<dbReference type="InterPro" id="IPR018392">
    <property type="entry name" value="LysM"/>
</dbReference>
<dbReference type="CDD" id="cd12797">
    <property type="entry name" value="M23_peptidase"/>
    <property type="match status" value="1"/>
</dbReference>
<dbReference type="InterPro" id="IPR011055">
    <property type="entry name" value="Dup_hybrid_motif"/>
</dbReference>
<keyword evidence="5" id="KW-1185">Reference proteome</keyword>
<sequence>MNLQFKENLSKMTERMDNFRIHTNGAIKKTVIATLVVSTISINTAFADTKTSTNLQTIYHVYIENEYIGAVSDKEQVEDLVNSKIAEVKEQYKDYDLTFKTDEVVFVPEQIFRTTNVDDEEVLQGVEEEYEVIVEAIALKIGGETVTYLESQEKVEELIHNLKLKYVDEEDLEKLASGEELPELEEEGTRILDVKLSENVTVALDEVKPEQVLSVDDALKLLQKGTLEEKKYTVKEGDVLGSIAQDHGLKLQELLDLNPQVTEETILQIGDELNVTAYEPYIDVIVEKEVLKNEEIDYEIEYVDDDDMYKGDTKVVQQGEEGEKAVKYYVQLVNGTEVQKEVQEETVLKEPVTKIVHKGTKVVPSRGTGTLAWPTNGGYISSYLGWRWGSFHKGIDIARPSSYEIKAADNGTVTFAGWDGGYGNKIVINHNNGMTTVYAHLSSINVSVGQTVEKGRQIGVMGSTGHSTGTHLHFEVYKNGELQNPLDYLN</sequence>
<dbReference type="SMART" id="SM01208">
    <property type="entry name" value="G5"/>
    <property type="match status" value="1"/>
</dbReference>
<dbReference type="AlphaFoldDB" id="A0A9E8LTV8"/>
<keyword evidence="1" id="KW-0732">Signal</keyword>
<dbReference type="PROSITE" id="PS51109">
    <property type="entry name" value="G5"/>
    <property type="match status" value="1"/>
</dbReference>
<evidence type="ECO:0000313" key="4">
    <source>
        <dbReference type="EMBL" id="WAA09553.1"/>
    </source>
</evidence>